<evidence type="ECO:0000259" key="3">
    <source>
        <dbReference type="Pfam" id="PF13519"/>
    </source>
</evidence>
<dbReference type="InterPro" id="IPR002035">
    <property type="entry name" value="VWF_A"/>
</dbReference>
<dbReference type="PANTHER" id="PTHR37464:SF1">
    <property type="entry name" value="BLL2463 PROTEIN"/>
    <property type="match status" value="1"/>
</dbReference>
<proteinExistence type="predicted"/>
<dbReference type="InterPro" id="IPR036465">
    <property type="entry name" value="vWFA_dom_sf"/>
</dbReference>
<feature type="domain" description="Aerotolerance regulator N-terminal" evidence="2">
    <location>
        <begin position="2"/>
        <end position="65"/>
    </location>
</feature>
<organism evidence="4 5">
    <name type="scientific">Rubritalea squalenifaciens DSM 18772</name>
    <dbReference type="NCBI Taxonomy" id="1123071"/>
    <lineage>
        <taxon>Bacteria</taxon>
        <taxon>Pseudomonadati</taxon>
        <taxon>Verrucomicrobiota</taxon>
        <taxon>Verrucomicrobiia</taxon>
        <taxon>Verrucomicrobiales</taxon>
        <taxon>Rubritaleaceae</taxon>
        <taxon>Rubritalea</taxon>
    </lineage>
</organism>
<feature type="domain" description="VWFA" evidence="3">
    <location>
        <begin position="82"/>
        <end position="186"/>
    </location>
</feature>
<dbReference type="Pfam" id="PF13519">
    <property type="entry name" value="VWA_2"/>
    <property type="match status" value="1"/>
</dbReference>
<keyword evidence="1" id="KW-0472">Membrane</keyword>
<dbReference type="InterPro" id="IPR011933">
    <property type="entry name" value="Double_TM_dom"/>
</dbReference>
<dbReference type="InterPro" id="IPR024163">
    <property type="entry name" value="Aerotolerance_reg_N"/>
</dbReference>
<feature type="transmembrane region" description="Helical" evidence="1">
    <location>
        <begin position="45"/>
        <end position="67"/>
    </location>
</feature>
<dbReference type="STRING" id="1123071.SAMN02745181_1083"/>
<evidence type="ECO:0000259" key="2">
    <source>
        <dbReference type="Pfam" id="PF07584"/>
    </source>
</evidence>
<dbReference type="SUPFAM" id="SSF53300">
    <property type="entry name" value="vWA-like"/>
    <property type="match status" value="1"/>
</dbReference>
<dbReference type="NCBIfam" id="TIGR02226">
    <property type="entry name" value="two_anch"/>
    <property type="match status" value="1"/>
</dbReference>
<keyword evidence="1" id="KW-1133">Transmembrane helix</keyword>
<dbReference type="AlphaFoldDB" id="A0A1M6EP87"/>
<dbReference type="InParanoid" id="A0A1M6EP87"/>
<evidence type="ECO:0000313" key="4">
    <source>
        <dbReference type="EMBL" id="SHI87246.1"/>
    </source>
</evidence>
<dbReference type="Proteomes" id="UP000184510">
    <property type="component" value="Unassembled WGS sequence"/>
</dbReference>
<name>A0A1M6EP87_9BACT</name>
<reference evidence="4 5" key="1">
    <citation type="submission" date="2016-11" db="EMBL/GenBank/DDBJ databases">
        <authorList>
            <person name="Jaros S."/>
            <person name="Januszkiewicz K."/>
            <person name="Wedrychowicz H."/>
        </authorList>
    </citation>
    <scope>NUCLEOTIDE SEQUENCE [LARGE SCALE GENOMIC DNA]</scope>
    <source>
        <strain evidence="4 5">DSM 18772</strain>
    </source>
</reference>
<dbReference type="EMBL" id="FQYR01000002">
    <property type="protein sequence ID" value="SHI87246.1"/>
    <property type="molecule type" value="Genomic_DNA"/>
</dbReference>
<keyword evidence="1 4" id="KW-0812">Transmembrane</keyword>
<protein>
    <submittedName>
        <fullName evidence="4">N-terminal double-transmembrane domain-containing protein</fullName>
    </submittedName>
</protein>
<sequence length="661" mass="72285">MALIAIPVLVHFFARSKPPAFKFSDITFLQRILKKTARIRKPQDWLTLVLRTLAVAALLFAFLHPLLISKDPNSTPGADKNIVFVIDQSASMDAHEGSDTRFSKACVEVAQMIRELKPDNANIVWLKAKPSTAFPAPSPNIAYLNNLLQQNEARHETGSISGALRMAVEQLQQIEGNREIILISDFQSSAWKDAELPVPDSIKFTKIKVGESPIENLAITSLIADPPSPVSGQNTLITARINNFSDKAKHSTIYLNAGGSRQSKEIEIPAWSQTETAFTSSFRAHGNVQVTASLSEDTFPADDERHLIIPVRETLRLVSSTKSPSDASRILERCASALPWLSHDTTNKLPSPRSCDILFLHDWDGTQLEAIEKLSSEGMTIIAEPGLKCPPAVSSTFLSLPQPSSNIDYKKNEQGWSAQIASESSPVFALFRSGEFGNPVKGSFRSRMELPQSWLNASGITTLISYTDQTPAILKKNGDAAQRLLWNLPISPDSSDWSQQDPFLPFVAELLLQIQPTTTANHFESIPGSPLSWVLPENITADSVSLLPPAGEAWAVELKNTDKGTLLISKQDMEPGIFEWKTGSTTTHTSFANFPQTESDLRQIDPADLSQGEAAETSSLLREDALNQGLPLWPWLAAAALLFLLGESIAATPPKPKTSAS</sequence>
<dbReference type="Pfam" id="PF07584">
    <property type="entry name" value="BatA"/>
    <property type="match status" value="1"/>
</dbReference>
<keyword evidence="5" id="KW-1185">Reference proteome</keyword>
<evidence type="ECO:0000313" key="5">
    <source>
        <dbReference type="Proteomes" id="UP000184510"/>
    </source>
</evidence>
<gene>
    <name evidence="4" type="ORF">SAMN02745181_1083</name>
</gene>
<dbReference type="CDD" id="cd00198">
    <property type="entry name" value="vWFA"/>
    <property type="match status" value="1"/>
</dbReference>
<accession>A0A1M6EP87</accession>
<evidence type="ECO:0000256" key="1">
    <source>
        <dbReference type="SAM" id="Phobius"/>
    </source>
</evidence>
<dbReference type="Gene3D" id="3.40.50.410">
    <property type="entry name" value="von Willebrand factor, type A domain"/>
    <property type="match status" value="1"/>
</dbReference>
<dbReference type="PANTHER" id="PTHR37464">
    <property type="entry name" value="BLL2463 PROTEIN"/>
    <property type="match status" value="1"/>
</dbReference>